<accession>A0ABD3CAD9</accession>
<dbReference type="InterPro" id="IPR044730">
    <property type="entry name" value="RNase_H-like_dom_plant"/>
</dbReference>
<dbReference type="Pfam" id="PF13456">
    <property type="entry name" value="RVT_3"/>
    <property type="match status" value="1"/>
</dbReference>
<dbReference type="SUPFAM" id="SSF53098">
    <property type="entry name" value="Ribonuclease H-like"/>
    <property type="match status" value="1"/>
</dbReference>
<evidence type="ECO:0000313" key="2">
    <source>
        <dbReference type="EMBL" id="KAL3626818.1"/>
    </source>
</evidence>
<feature type="domain" description="RNase H type-1" evidence="1">
    <location>
        <begin position="58"/>
        <end position="171"/>
    </location>
</feature>
<comment type="caution">
    <text evidence="2">The sequence shown here is derived from an EMBL/GenBank/DDBJ whole genome shotgun (WGS) entry which is preliminary data.</text>
</comment>
<dbReference type="PANTHER" id="PTHR47723">
    <property type="entry name" value="OS05G0353850 PROTEIN"/>
    <property type="match status" value="1"/>
</dbReference>
<protein>
    <recommendedName>
        <fullName evidence="1">RNase H type-1 domain-containing protein</fullName>
    </recommendedName>
</protein>
<dbReference type="Proteomes" id="UP001632038">
    <property type="component" value="Unassembled WGS sequence"/>
</dbReference>
<dbReference type="InterPro" id="IPR012337">
    <property type="entry name" value="RNaseH-like_sf"/>
</dbReference>
<dbReference type="CDD" id="cd06222">
    <property type="entry name" value="RNase_H_like"/>
    <property type="match status" value="1"/>
</dbReference>
<reference evidence="3" key="1">
    <citation type="journal article" date="2024" name="IScience">
        <title>Strigolactones Initiate the Formation of Haustorium-like Structures in Castilleja.</title>
        <authorList>
            <person name="Buerger M."/>
            <person name="Peterson D."/>
            <person name="Chory J."/>
        </authorList>
    </citation>
    <scope>NUCLEOTIDE SEQUENCE [LARGE SCALE GENOMIC DNA]</scope>
</reference>
<dbReference type="PANTHER" id="PTHR47723:SF19">
    <property type="entry name" value="POLYNUCLEOTIDYL TRANSFERASE, RIBONUCLEASE H-LIKE SUPERFAMILY PROTEIN"/>
    <property type="match status" value="1"/>
</dbReference>
<evidence type="ECO:0000313" key="3">
    <source>
        <dbReference type="Proteomes" id="UP001632038"/>
    </source>
</evidence>
<dbReference type="InterPro" id="IPR036397">
    <property type="entry name" value="RNaseH_sf"/>
</dbReference>
<sequence>MPQRGLQLINLGLNPKKPATKWDRNILDSLRIPIKSAHIKAGCWLTWKKPDKGNYKLNIDGSFKNNMGTAGGIVRDDEGNPVTFFWGKVTADDPESTEVEAINMGIDQCNKLGIHVTEIETDSTMAIRAFQGKINNPNLTYRSRRNSINSRKIYLVRREQNAVADALAKFARNNEECASNNFQVLPSEIKRLIFHDRIGLQVYRKG</sequence>
<organism evidence="2 3">
    <name type="scientific">Castilleja foliolosa</name>
    <dbReference type="NCBI Taxonomy" id="1961234"/>
    <lineage>
        <taxon>Eukaryota</taxon>
        <taxon>Viridiplantae</taxon>
        <taxon>Streptophyta</taxon>
        <taxon>Embryophyta</taxon>
        <taxon>Tracheophyta</taxon>
        <taxon>Spermatophyta</taxon>
        <taxon>Magnoliopsida</taxon>
        <taxon>eudicotyledons</taxon>
        <taxon>Gunneridae</taxon>
        <taxon>Pentapetalae</taxon>
        <taxon>asterids</taxon>
        <taxon>lamiids</taxon>
        <taxon>Lamiales</taxon>
        <taxon>Orobanchaceae</taxon>
        <taxon>Pedicularideae</taxon>
        <taxon>Castillejinae</taxon>
        <taxon>Castilleja</taxon>
    </lineage>
</organism>
<dbReference type="InterPro" id="IPR053151">
    <property type="entry name" value="RNase_H-like"/>
</dbReference>
<name>A0ABD3CAD9_9LAMI</name>
<keyword evidence="3" id="KW-1185">Reference proteome</keyword>
<dbReference type="Gene3D" id="3.30.420.10">
    <property type="entry name" value="Ribonuclease H-like superfamily/Ribonuclease H"/>
    <property type="match status" value="1"/>
</dbReference>
<dbReference type="InterPro" id="IPR002156">
    <property type="entry name" value="RNaseH_domain"/>
</dbReference>
<dbReference type="AlphaFoldDB" id="A0ABD3CAD9"/>
<dbReference type="EMBL" id="JAVIJP010000044">
    <property type="protein sequence ID" value="KAL3626818.1"/>
    <property type="molecule type" value="Genomic_DNA"/>
</dbReference>
<evidence type="ECO:0000259" key="1">
    <source>
        <dbReference type="Pfam" id="PF13456"/>
    </source>
</evidence>
<gene>
    <name evidence="2" type="ORF">CASFOL_029390</name>
</gene>
<proteinExistence type="predicted"/>